<evidence type="ECO:0000256" key="6">
    <source>
        <dbReference type="ARBA" id="ARBA00023054"/>
    </source>
</evidence>
<feature type="coiled-coil region" evidence="10">
    <location>
        <begin position="151"/>
        <end position="178"/>
    </location>
</feature>
<keyword evidence="7" id="KW-0969">Cilium</keyword>
<proteinExistence type="inferred from homology"/>
<name>A0A0D8XEP7_DICVI</name>
<evidence type="ECO:0000256" key="4">
    <source>
        <dbReference type="ARBA" id="ARBA00021815"/>
    </source>
</evidence>
<evidence type="ECO:0000256" key="8">
    <source>
        <dbReference type="ARBA" id="ARBA00023273"/>
    </source>
</evidence>
<dbReference type="InterPro" id="IPR042541">
    <property type="entry name" value="BART_sf"/>
</dbReference>
<dbReference type="STRING" id="29172.A0A0D8XEP7"/>
<keyword evidence="6 10" id="KW-0175">Coiled coil</keyword>
<feature type="compositionally biased region" description="Polar residues" evidence="11">
    <location>
        <begin position="298"/>
        <end position="323"/>
    </location>
</feature>
<feature type="region of interest" description="Disordered" evidence="11">
    <location>
        <begin position="190"/>
        <end position="266"/>
    </location>
</feature>
<comment type="similarity">
    <text evidence="3">Belongs to the CFAP36 family.</text>
</comment>
<evidence type="ECO:0000256" key="3">
    <source>
        <dbReference type="ARBA" id="ARBA00007460"/>
    </source>
</evidence>
<protein>
    <recommendedName>
        <fullName evidence="4">Cilia- and flagella-associated protein 36</fullName>
    </recommendedName>
    <alternativeName>
        <fullName evidence="9">Coiled-coil domain-containing protein 104</fullName>
    </alternativeName>
</protein>
<dbReference type="OrthoDB" id="272687at2759"/>
<dbReference type="Gene3D" id="1.20.1520.10">
    <property type="entry name" value="ADP-ribosylation factor-like 2-binding protein, domain"/>
    <property type="match status" value="1"/>
</dbReference>
<evidence type="ECO:0000259" key="12">
    <source>
        <dbReference type="Pfam" id="PF11527"/>
    </source>
</evidence>
<evidence type="ECO:0000313" key="14">
    <source>
        <dbReference type="Proteomes" id="UP000053766"/>
    </source>
</evidence>
<dbReference type="AlphaFoldDB" id="A0A0D8XEP7"/>
<dbReference type="Proteomes" id="UP000053766">
    <property type="component" value="Unassembled WGS sequence"/>
</dbReference>
<dbReference type="PANTHER" id="PTHR21532:SF0">
    <property type="entry name" value="CILIA- AND FLAGELLA-ASSOCIATED PROTEIN 36"/>
    <property type="match status" value="1"/>
</dbReference>
<reference evidence="13 14" key="1">
    <citation type="submission" date="2013-11" db="EMBL/GenBank/DDBJ databases">
        <title>Draft genome of the bovine lungworm Dictyocaulus viviparus.</title>
        <authorList>
            <person name="Mitreva M."/>
        </authorList>
    </citation>
    <scope>NUCLEOTIDE SEQUENCE [LARGE SCALE GENOMIC DNA]</scope>
    <source>
        <strain evidence="13 14">HannoverDv2000</strain>
    </source>
</reference>
<dbReference type="Pfam" id="PF11527">
    <property type="entry name" value="ARL2_Bind_BART"/>
    <property type="match status" value="1"/>
</dbReference>
<dbReference type="GO" id="GO:0097546">
    <property type="term" value="C:ciliary base"/>
    <property type="evidence" value="ECO:0007669"/>
    <property type="project" value="TreeGrafter"/>
</dbReference>
<organism evidence="13 14">
    <name type="scientific">Dictyocaulus viviparus</name>
    <name type="common">Bovine lungworm</name>
    <dbReference type="NCBI Taxonomy" id="29172"/>
    <lineage>
        <taxon>Eukaryota</taxon>
        <taxon>Metazoa</taxon>
        <taxon>Ecdysozoa</taxon>
        <taxon>Nematoda</taxon>
        <taxon>Chromadorea</taxon>
        <taxon>Rhabditida</taxon>
        <taxon>Rhabditina</taxon>
        <taxon>Rhabditomorpha</taxon>
        <taxon>Strongyloidea</taxon>
        <taxon>Metastrongylidae</taxon>
        <taxon>Dictyocaulus</taxon>
    </lineage>
</organism>
<feature type="region of interest" description="Disordered" evidence="11">
    <location>
        <begin position="281"/>
        <end position="334"/>
    </location>
</feature>
<keyword evidence="14" id="KW-1185">Reference proteome</keyword>
<evidence type="ECO:0000256" key="7">
    <source>
        <dbReference type="ARBA" id="ARBA00023069"/>
    </source>
</evidence>
<feature type="compositionally biased region" description="Low complexity" evidence="11">
    <location>
        <begin position="198"/>
        <end position="208"/>
    </location>
</feature>
<evidence type="ECO:0000256" key="11">
    <source>
        <dbReference type="SAM" id="MobiDB-lite"/>
    </source>
</evidence>
<evidence type="ECO:0000256" key="9">
    <source>
        <dbReference type="ARBA" id="ARBA00031593"/>
    </source>
</evidence>
<comment type="subcellular location">
    <subcellularLocation>
        <location evidence="1">Cell projection</location>
        <location evidence="1">Cilium</location>
    </subcellularLocation>
    <subcellularLocation>
        <location evidence="2">Cytoplasm</location>
    </subcellularLocation>
</comment>
<keyword evidence="8" id="KW-0966">Cell projection</keyword>
<reference evidence="14" key="2">
    <citation type="journal article" date="2016" name="Sci. Rep.">
        <title>Dictyocaulus viviparus genome, variome and transcriptome elucidate lungworm biology and support future intervention.</title>
        <authorList>
            <person name="McNulty S.N."/>
            <person name="Strube C."/>
            <person name="Rosa B.A."/>
            <person name="Martin J.C."/>
            <person name="Tyagi R."/>
            <person name="Choi Y.J."/>
            <person name="Wang Q."/>
            <person name="Hallsworth Pepin K."/>
            <person name="Zhang X."/>
            <person name="Ozersky P."/>
            <person name="Wilson R.K."/>
            <person name="Sternberg P.W."/>
            <person name="Gasser R.B."/>
            <person name="Mitreva M."/>
        </authorList>
    </citation>
    <scope>NUCLEOTIDE SEQUENCE [LARGE SCALE GENOMIC DNA]</scope>
    <source>
        <strain evidence="14">HannoverDv2000</strain>
    </source>
</reference>
<evidence type="ECO:0000256" key="5">
    <source>
        <dbReference type="ARBA" id="ARBA00022490"/>
    </source>
</evidence>
<keyword evidence="5" id="KW-0963">Cytoplasm</keyword>
<feature type="compositionally biased region" description="Basic and acidic residues" evidence="11">
    <location>
        <begin position="212"/>
        <end position="235"/>
    </location>
</feature>
<dbReference type="InterPro" id="IPR038888">
    <property type="entry name" value="CFAP36"/>
</dbReference>
<evidence type="ECO:0000313" key="13">
    <source>
        <dbReference type="EMBL" id="KJH40901.1"/>
    </source>
</evidence>
<evidence type="ECO:0000256" key="10">
    <source>
        <dbReference type="SAM" id="Coils"/>
    </source>
</evidence>
<dbReference type="InterPro" id="IPR023379">
    <property type="entry name" value="BART_dom"/>
</dbReference>
<sequence>MQQNIFDRQQENITTYESIYKEFGELVNTLIECFCADSNIQKDEVFRSLRNTEIDKLTLRQKASLEPIAAAENFNVFVPMMMRKNVELQLQALQMIEFMCGLIPSALQIEDGETLKNKDPFIPSELTERYVLISVMRQSKEEFDNLSKLEIAEIEEVLRNSEEERLRLEQERDKEQKLVTEALVQSEKVFESPMEKVTSTSSESTKQTGILELKEQNLREDIDHPDITEDPETKSTGRITTIKDVSEREDSKPLSPKDTVSTENEQIQINDIKLAEAKSNVVAESGNEKEKTKKVNVRPSSSKNTLKSTSAHTESLKRNTSPETRYPSVDKAKDNNINDEKLSELIEVNEQPQMLHGPRGKTMSDVNALLQQPNRLNSALIRNREKYLRMQRDRLLQMKAIEREKQMNDITKRTAQERPRTARAARGMMRGSLIAIGADDTLAARRAVVEKVKAELGNTSDFEKYDKL</sequence>
<evidence type="ECO:0000256" key="2">
    <source>
        <dbReference type="ARBA" id="ARBA00004496"/>
    </source>
</evidence>
<gene>
    <name evidence="13" type="ORF">DICVIV_13133</name>
</gene>
<dbReference type="GO" id="GO:0005930">
    <property type="term" value="C:axoneme"/>
    <property type="evidence" value="ECO:0007669"/>
    <property type="project" value="TreeGrafter"/>
</dbReference>
<accession>A0A0D8XEP7</accession>
<evidence type="ECO:0000256" key="1">
    <source>
        <dbReference type="ARBA" id="ARBA00004138"/>
    </source>
</evidence>
<dbReference type="EMBL" id="KN716977">
    <property type="protein sequence ID" value="KJH40901.1"/>
    <property type="molecule type" value="Genomic_DNA"/>
</dbReference>
<dbReference type="PANTHER" id="PTHR21532">
    <property type="entry name" value="PHOSPHODIESTERASE HL"/>
    <property type="match status" value="1"/>
</dbReference>
<feature type="domain" description="BART" evidence="12">
    <location>
        <begin position="4"/>
        <end position="89"/>
    </location>
</feature>